<accession>A0ABU9DJZ6</accession>
<reference evidence="1 2" key="1">
    <citation type="submission" date="2024-04" db="EMBL/GenBank/DDBJ databases">
        <title>draft genome sequnece of Paenibacillus filicis.</title>
        <authorList>
            <person name="Kim D.-U."/>
        </authorList>
    </citation>
    <scope>NUCLEOTIDE SEQUENCE [LARGE SCALE GENOMIC DNA]</scope>
    <source>
        <strain evidence="1 2">KACC14197</strain>
    </source>
</reference>
<dbReference type="EMBL" id="JBBPCC010000004">
    <property type="protein sequence ID" value="MEK8128068.1"/>
    <property type="molecule type" value="Genomic_DNA"/>
</dbReference>
<evidence type="ECO:0000313" key="1">
    <source>
        <dbReference type="EMBL" id="MEK8128068.1"/>
    </source>
</evidence>
<organism evidence="1 2">
    <name type="scientific">Paenibacillus filicis</name>
    <dbReference type="NCBI Taxonomy" id="669464"/>
    <lineage>
        <taxon>Bacteria</taxon>
        <taxon>Bacillati</taxon>
        <taxon>Bacillota</taxon>
        <taxon>Bacilli</taxon>
        <taxon>Bacillales</taxon>
        <taxon>Paenibacillaceae</taxon>
        <taxon>Paenibacillus</taxon>
    </lineage>
</organism>
<sequence length="140" mass="15786">MIRLRGHHLLCLLGFRGMGYSEEFCVNMTVIYERLRMEPDTEVVMTEGPDDICAYYPQDKPPHCEGASVYGRDALVLERLGLQLDRPLPWSEVKGRIAVEIESHDISVICATCPWEPYGVCREGVGIVRRGESLPPAPVR</sequence>
<keyword evidence="2" id="KW-1185">Reference proteome</keyword>
<gene>
    <name evidence="1" type="ORF">WMW72_09155</name>
</gene>
<dbReference type="Proteomes" id="UP001469365">
    <property type="component" value="Unassembled WGS sequence"/>
</dbReference>
<dbReference type="InterPro" id="IPR009702">
    <property type="entry name" value="DUF1284"/>
</dbReference>
<comment type="caution">
    <text evidence="1">The sequence shown here is derived from an EMBL/GenBank/DDBJ whole genome shotgun (WGS) entry which is preliminary data.</text>
</comment>
<evidence type="ECO:0000313" key="2">
    <source>
        <dbReference type="Proteomes" id="UP001469365"/>
    </source>
</evidence>
<name>A0ABU9DJZ6_9BACL</name>
<protein>
    <submittedName>
        <fullName evidence="1">DUF1284 domain-containing protein</fullName>
    </submittedName>
</protein>
<proteinExistence type="predicted"/>
<dbReference type="RefSeq" id="WP_341415127.1">
    <property type="nucleotide sequence ID" value="NZ_JBBPCC010000004.1"/>
</dbReference>
<dbReference type="Pfam" id="PF06935">
    <property type="entry name" value="DUF1284"/>
    <property type="match status" value="1"/>
</dbReference>